<comment type="similarity">
    <text evidence="1">Belongs to the UPF0065 (bug) family.</text>
</comment>
<evidence type="ECO:0000313" key="4">
    <source>
        <dbReference type="Proteomes" id="UP000529637"/>
    </source>
</evidence>
<dbReference type="PIRSF" id="PIRSF017082">
    <property type="entry name" value="YflP"/>
    <property type="match status" value="1"/>
</dbReference>
<dbReference type="SUPFAM" id="SSF53850">
    <property type="entry name" value="Periplasmic binding protein-like II"/>
    <property type="match status" value="1"/>
</dbReference>
<dbReference type="CDD" id="cd07012">
    <property type="entry name" value="PBP2_Bug_TTT"/>
    <property type="match status" value="1"/>
</dbReference>
<dbReference type="InterPro" id="IPR042100">
    <property type="entry name" value="Bug_dom1"/>
</dbReference>
<sequence>MKLMNHSRRHCLLGGVAAALLPWRAGAQDTAYPSRPLRFVVGFAPGGPADGVTRLFASRLQAQLGQTVNVENVPGAGSTLGIARLSKMTADGYTIGFAHTASLSIGPSLYKNVGYDPLKSLTPVARLCEYVNVLAVRADSQWRSLSDLLAAARAQPGALSYGSAGIGSTNHLSGELLAAKAGVKLTHVPYRGTALAVNDLMGGALQFVFDAPNSAGPLAAAGKIRLLATTGRTRHKLYPDLPSIAETVPDYEFRGWMGVVAPSGLPPALQQRLTRELELAAAAPDTAERLAALGLDVAFGEPHELARVIAAELALWGPLIRSLNLTVQ</sequence>
<dbReference type="AlphaFoldDB" id="A0A7Y6NT18"/>
<reference evidence="3 4" key="1">
    <citation type="submission" date="2020-06" db="EMBL/GenBank/DDBJ databases">
        <title>Schlegella sp. ID0723 isolated from air conditioner.</title>
        <authorList>
            <person name="Kim D.Y."/>
            <person name="Kim D.-U."/>
        </authorList>
    </citation>
    <scope>NUCLEOTIDE SEQUENCE [LARGE SCALE GENOMIC DNA]</scope>
    <source>
        <strain evidence="3 4">ID0723</strain>
    </source>
</reference>
<feature type="chain" id="PRO_5031432326" evidence="2">
    <location>
        <begin position="28"/>
        <end position="328"/>
    </location>
</feature>
<evidence type="ECO:0000313" key="3">
    <source>
        <dbReference type="EMBL" id="NUZ08828.1"/>
    </source>
</evidence>
<gene>
    <name evidence="3" type="ORF">HQN59_24080</name>
</gene>
<comment type="caution">
    <text evidence="3">The sequence shown here is derived from an EMBL/GenBank/DDBJ whole genome shotgun (WGS) entry which is preliminary data.</text>
</comment>
<keyword evidence="2" id="KW-0732">Signal</keyword>
<protein>
    <submittedName>
        <fullName evidence="3">Tripartite tricarboxylate transporter substrate binding protein</fullName>
    </submittedName>
</protein>
<dbReference type="Pfam" id="PF03401">
    <property type="entry name" value="TctC"/>
    <property type="match status" value="1"/>
</dbReference>
<evidence type="ECO:0000256" key="1">
    <source>
        <dbReference type="ARBA" id="ARBA00006987"/>
    </source>
</evidence>
<dbReference type="PANTHER" id="PTHR42928:SF5">
    <property type="entry name" value="BLR1237 PROTEIN"/>
    <property type="match status" value="1"/>
</dbReference>
<dbReference type="InterPro" id="IPR005064">
    <property type="entry name" value="BUG"/>
</dbReference>
<accession>A0A7Y6NT18</accession>
<dbReference type="Gene3D" id="3.40.190.150">
    <property type="entry name" value="Bordetella uptake gene, domain 1"/>
    <property type="match status" value="1"/>
</dbReference>
<dbReference type="Gene3D" id="3.40.190.10">
    <property type="entry name" value="Periplasmic binding protein-like II"/>
    <property type="match status" value="1"/>
</dbReference>
<proteinExistence type="inferred from homology"/>
<evidence type="ECO:0000256" key="2">
    <source>
        <dbReference type="SAM" id="SignalP"/>
    </source>
</evidence>
<dbReference type="RefSeq" id="WP_176071683.1">
    <property type="nucleotide sequence ID" value="NZ_JABWMJ010000017.1"/>
</dbReference>
<organism evidence="3 4">
    <name type="scientific">Piscinibacter koreensis</name>
    <dbReference type="NCBI Taxonomy" id="2742824"/>
    <lineage>
        <taxon>Bacteria</taxon>
        <taxon>Pseudomonadati</taxon>
        <taxon>Pseudomonadota</taxon>
        <taxon>Betaproteobacteria</taxon>
        <taxon>Burkholderiales</taxon>
        <taxon>Sphaerotilaceae</taxon>
        <taxon>Piscinibacter</taxon>
    </lineage>
</organism>
<name>A0A7Y6NT18_9BURK</name>
<dbReference type="Proteomes" id="UP000529637">
    <property type="component" value="Unassembled WGS sequence"/>
</dbReference>
<dbReference type="PANTHER" id="PTHR42928">
    <property type="entry name" value="TRICARBOXYLATE-BINDING PROTEIN"/>
    <property type="match status" value="1"/>
</dbReference>
<dbReference type="EMBL" id="JABWMJ010000017">
    <property type="protein sequence ID" value="NUZ08828.1"/>
    <property type="molecule type" value="Genomic_DNA"/>
</dbReference>
<feature type="signal peptide" evidence="2">
    <location>
        <begin position="1"/>
        <end position="27"/>
    </location>
</feature>
<keyword evidence="4" id="KW-1185">Reference proteome</keyword>